<organism evidence="1">
    <name type="scientific">Arundo donax</name>
    <name type="common">Giant reed</name>
    <name type="synonym">Donax arundinaceus</name>
    <dbReference type="NCBI Taxonomy" id="35708"/>
    <lineage>
        <taxon>Eukaryota</taxon>
        <taxon>Viridiplantae</taxon>
        <taxon>Streptophyta</taxon>
        <taxon>Embryophyta</taxon>
        <taxon>Tracheophyta</taxon>
        <taxon>Spermatophyta</taxon>
        <taxon>Magnoliopsida</taxon>
        <taxon>Liliopsida</taxon>
        <taxon>Poales</taxon>
        <taxon>Poaceae</taxon>
        <taxon>PACMAD clade</taxon>
        <taxon>Arundinoideae</taxon>
        <taxon>Arundineae</taxon>
        <taxon>Arundo</taxon>
    </lineage>
</organism>
<dbReference type="EMBL" id="GBRH01215802">
    <property type="protein sequence ID" value="JAD82093.1"/>
    <property type="molecule type" value="Transcribed_RNA"/>
</dbReference>
<sequence>MLEAPICSFTNLLTAAGNFEVQNIFDLCTKTLSNTSNLGYTEHGLFSEWYDYHNKLSFRIHLTSTGCIIFGFEQQHEYRSKSSYALRKSMQHIGIALT</sequence>
<protein>
    <submittedName>
        <fullName evidence="1">Uncharacterized protein</fullName>
    </submittedName>
</protein>
<reference evidence="1" key="1">
    <citation type="submission" date="2014-09" db="EMBL/GenBank/DDBJ databases">
        <authorList>
            <person name="Magalhaes I.L.F."/>
            <person name="Oliveira U."/>
            <person name="Santos F.R."/>
            <person name="Vidigal T.H.D.A."/>
            <person name="Brescovit A.D."/>
            <person name="Santos A.J."/>
        </authorList>
    </citation>
    <scope>NUCLEOTIDE SEQUENCE</scope>
    <source>
        <tissue evidence="1">Shoot tissue taken approximately 20 cm above the soil surface</tissue>
    </source>
</reference>
<evidence type="ECO:0000313" key="1">
    <source>
        <dbReference type="EMBL" id="JAD82093.1"/>
    </source>
</evidence>
<reference evidence="1" key="2">
    <citation type="journal article" date="2015" name="Data Brief">
        <title>Shoot transcriptome of the giant reed, Arundo donax.</title>
        <authorList>
            <person name="Barrero R.A."/>
            <person name="Guerrero F.D."/>
            <person name="Moolhuijzen P."/>
            <person name="Goolsby J.A."/>
            <person name="Tidwell J."/>
            <person name="Bellgard S.E."/>
            <person name="Bellgard M.I."/>
        </authorList>
    </citation>
    <scope>NUCLEOTIDE SEQUENCE</scope>
    <source>
        <tissue evidence="1">Shoot tissue taken approximately 20 cm above the soil surface</tissue>
    </source>
</reference>
<name>A0A0A9D606_ARUDO</name>
<accession>A0A0A9D606</accession>
<dbReference type="AlphaFoldDB" id="A0A0A9D606"/>
<proteinExistence type="predicted"/>